<dbReference type="Proteomes" id="UP000265540">
    <property type="component" value="Unassembled WGS sequence"/>
</dbReference>
<gene>
    <name evidence="2" type="ORF">C4561_04795</name>
</gene>
<feature type="transmembrane region" description="Helical" evidence="1">
    <location>
        <begin position="12"/>
        <end position="28"/>
    </location>
</feature>
<dbReference type="AlphaFoldDB" id="A0A3A4ZIH2"/>
<keyword evidence="1" id="KW-0812">Transmembrane</keyword>
<evidence type="ECO:0000313" key="3">
    <source>
        <dbReference type="Proteomes" id="UP000265540"/>
    </source>
</evidence>
<dbReference type="EMBL" id="QZJF01000019">
    <property type="protein sequence ID" value="RJR26637.1"/>
    <property type="molecule type" value="Genomic_DNA"/>
</dbReference>
<evidence type="ECO:0000256" key="1">
    <source>
        <dbReference type="SAM" id="Phobius"/>
    </source>
</evidence>
<reference evidence="2 3" key="1">
    <citation type="journal article" date="2017" name="ISME J.">
        <title>Energy and carbon metabolisms in a deep terrestrial subsurface fluid microbial community.</title>
        <authorList>
            <person name="Momper L."/>
            <person name="Jungbluth S.P."/>
            <person name="Lee M.D."/>
            <person name="Amend J.P."/>
        </authorList>
    </citation>
    <scope>NUCLEOTIDE SEQUENCE [LARGE SCALE GENOMIC DNA]</scope>
    <source>
        <strain evidence="2">SURF_46</strain>
    </source>
</reference>
<evidence type="ECO:0000313" key="2">
    <source>
        <dbReference type="EMBL" id="RJR26637.1"/>
    </source>
</evidence>
<keyword evidence="1" id="KW-1133">Transmembrane helix</keyword>
<feature type="transmembrane region" description="Helical" evidence="1">
    <location>
        <begin position="155"/>
        <end position="172"/>
    </location>
</feature>
<feature type="transmembrane region" description="Helical" evidence="1">
    <location>
        <begin position="122"/>
        <end position="143"/>
    </location>
</feature>
<feature type="transmembrane region" description="Helical" evidence="1">
    <location>
        <begin position="259"/>
        <end position="277"/>
    </location>
</feature>
<feature type="transmembrane region" description="Helical" evidence="1">
    <location>
        <begin position="184"/>
        <end position="202"/>
    </location>
</feature>
<accession>A0A3A4ZIH2</accession>
<organism evidence="2 3">
    <name type="scientific">candidate division WWE3 bacterium</name>
    <dbReference type="NCBI Taxonomy" id="2053526"/>
    <lineage>
        <taxon>Bacteria</taxon>
        <taxon>Katanobacteria</taxon>
    </lineage>
</organism>
<keyword evidence="1" id="KW-0472">Membrane</keyword>
<feature type="transmembrane region" description="Helical" evidence="1">
    <location>
        <begin position="214"/>
        <end position="238"/>
    </location>
</feature>
<evidence type="ECO:0008006" key="4">
    <source>
        <dbReference type="Google" id="ProtNLM"/>
    </source>
</evidence>
<comment type="caution">
    <text evidence="2">The sequence shown here is derived from an EMBL/GenBank/DDBJ whole genome shotgun (WGS) entry which is preliminary data.</text>
</comment>
<feature type="transmembrane region" description="Helical" evidence="1">
    <location>
        <begin position="70"/>
        <end position="89"/>
    </location>
</feature>
<feature type="transmembrane region" description="Helical" evidence="1">
    <location>
        <begin position="40"/>
        <end position="58"/>
    </location>
</feature>
<feature type="transmembrane region" description="Helical" evidence="1">
    <location>
        <begin position="350"/>
        <end position="370"/>
    </location>
</feature>
<name>A0A3A4ZIH2_UNCKA</name>
<protein>
    <recommendedName>
        <fullName evidence="4">O-antigen ligase domain-containing protein</fullName>
    </recommendedName>
</protein>
<feature type="transmembrane region" description="Helical" evidence="1">
    <location>
        <begin position="95"/>
        <end position="115"/>
    </location>
</feature>
<sequence>MITQKVLTKNFQKPNILWSILIFALIFYNNETFPSINQRGRIETVLLLTLIIGGLFLLKIFSKKIRINQQGLLIIALMFCSVFITMLFNQDYTGGYFKILLGLLLGFMLAHLVAIDDFINRYINIMLILAIYSLAVLYAIIPIVSYLPEAIFPRFYNSAGVPFISAGLTYVVNLENYYRNFGIFRESGVYQIFLNLALMFELFYKESKPNAKTVMILCTAIISTFSIPGYIAGAILFLTYVFMQVKTYEFGRANRSKTMFVTLLILLLATAFIGYMTNDTVYRNFSATFDKLSPHHSSMATRITAIMASLLVWSERPIFGHGITIGLGGRGLLVMQEAFAFSTRHNTTTIGSLLLVFGVVFTGMCIYLLYKFINRSRQRGPAKVFMFLAVMLIINNNSLIYNELFYTILFYGISPRFPIKFSRVLENGG</sequence>
<proteinExistence type="predicted"/>